<name>A0A1H5YSM8_9BACT</name>
<proteinExistence type="predicted"/>
<dbReference type="InterPro" id="IPR029060">
    <property type="entry name" value="PIN-like_dom_sf"/>
</dbReference>
<dbReference type="AlphaFoldDB" id="A0A1H5YSM8"/>
<evidence type="ECO:0000313" key="1">
    <source>
        <dbReference type="EMBL" id="SEG27181.1"/>
    </source>
</evidence>
<evidence type="ECO:0000313" key="2">
    <source>
        <dbReference type="Proteomes" id="UP000236736"/>
    </source>
</evidence>
<protein>
    <recommendedName>
        <fullName evidence="3">PIN domain-containing protein</fullName>
    </recommendedName>
</protein>
<sequence length="82" mass="9072">MADRELRQTLSEIAEILTVVDVTASALKTGLKSSHKEFEDAIQIATAQEIKSLDYIITRNLKDFKTSAIPAISILELLVKVN</sequence>
<dbReference type="SUPFAM" id="SSF88723">
    <property type="entry name" value="PIN domain-like"/>
    <property type="match status" value="1"/>
</dbReference>
<organism evidence="1 2">
    <name type="scientific">Algoriphagus boritolerans DSM 17298 = JCM 18970</name>
    <dbReference type="NCBI Taxonomy" id="1120964"/>
    <lineage>
        <taxon>Bacteria</taxon>
        <taxon>Pseudomonadati</taxon>
        <taxon>Bacteroidota</taxon>
        <taxon>Cytophagia</taxon>
        <taxon>Cytophagales</taxon>
        <taxon>Cyclobacteriaceae</taxon>
        <taxon>Algoriphagus</taxon>
    </lineage>
</organism>
<dbReference type="Proteomes" id="UP000236736">
    <property type="component" value="Unassembled WGS sequence"/>
</dbReference>
<evidence type="ECO:0008006" key="3">
    <source>
        <dbReference type="Google" id="ProtNLM"/>
    </source>
</evidence>
<dbReference type="EMBL" id="FNVR01000021">
    <property type="protein sequence ID" value="SEG27181.1"/>
    <property type="molecule type" value="Genomic_DNA"/>
</dbReference>
<dbReference type="STRING" id="1120964.GCA_001313265_03515"/>
<accession>A0A1H5YSM8</accession>
<reference evidence="2" key="1">
    <citation type="submission" date="2016-10" db="EMBL/GenBank/DDBJ databases">
        <authorList>
            <person name="Varghese N."/>
            <person name="Submissions S."/>
        </authorList>
    </citation>
    <scope>NUCLEOTIDE SEQUENCE [LARGE SCALE GENOMIC DNA]</scope>
    <source>
        <strain evidence="2">DSM 17298</strain>
    </source>
</reference>
<keyword evidence="2" id="KW-1185">Reference proteome</keyword>
<gene>
    <name evidence="1" type="ORF">SAMN03080598_03167</name>
</gene>